<protein>
    <recommendedName>
        <fullName evidence="2">Anti-sigma factor antagonist</fullName>
    </recommendedName>
</protein>
<dbReference type="Proteomes" id="UP000431901">
    <property type="component" value="Unassembled WGS sequence"/>
</dbReference>
<dbReference type="SUPFAM" id="SSF52091">
    <property type="entry name" value="SpoIIaa-like"/>
    <property type="match status" value="1"/>
</dbReference>
<dbReference type="InterPro" id="IPR002645">
    <property type="entry name" value="STAS_dom"/>
</dbReference>
<dbReference type="OrthoDB" id="3622319at2"/>
<feature type="region of interest" description="Disordered" evidence="3">
    <location>
        <begin position="1"/>
        <end position="55"/>
    </location>
</feature>
<dbReference type="NCBIfam" id="TIGR00377">
    <property type="entry name" value="ant_ant_sig"/>
    <property type="match status" value="1"/>
</dbReference>
<evidence type="ECO:0000256" key="1">
    <source>
        <dbReference type="ARBA" id="ARBA00009013"/>
    </source>
</evidence>
<evidence type="ECO:0000256" key="3">
    <source>
        <dbReference type="SAM" id="MobiDB-lite"/>
    </source>
</evidence>
<evidence type="ECO:0000259" key="4">
    <source>
        <dbReference type="PROSITE" id="PS50801"/>
    </source>
</evidence>
<dbReference type="PANTHER" id="PTHR33495">
    <property type="entry name" value="ANTI-SIGMA FACTOR ANTAGONIST TM_1081-RELATED-RELATED"/>
    <property type="match status" value="1"/>
</dbReference>
<dbReference type="PANTHER" id="PTHR33495:SF2">
    <property type="entry name" value="ANTI-SIGMA FACTOR ANTAGONIST TM_1081-RELATED"/>
    <property type="match status" value="1"/>
</dbReference>
<dbReference type="InterPro" id="IPR003658">
    <property type="entry name" value="Anti-sigma_ant"/>
</dbReference>
<comment type="caution">
    <text evidence="5">The sequence shown here is derived from an EMBL/GenBank/DDBJ whole genome shotgun (WGS) entry which is preliminary data.</text>
</comment>
<dbReference type="CDD" id="cd07043">
    <property type="entry name" value="STAS_anti-anti-sigma_factors"/>
    <property type="match status" value="1"/>
</dbReference>
<dbReference type="Gene3D" id="3.30.750.24">
    <property type="entry name" value="STAS domain"/>
    <property type="match status" value="1"/>
</dbReference>
<evidence type="ECO:0000313" key="6">
    <source>
        <dbReference type="Proteomes" id="UP000431901"/>
    </source>
</evidence>
<comment type="similarity">
    <text evidence="1 2">Belongs to the anti-sigma-factor antagonist family.</text>
</comment>
<feature type="compositionally biased region" description="Basic and acidic residues" evidence="3">
    <location>
        <begin position="1"/>
        <end position="11"/>
    </location>
</feature>
<evidence type="ECO:0000313" key="5">
    <source>
        <dbReference type="EMBL" id="MXQ67471.1"/>
    </source>
</evidence>
<sequence length="180" mass="18885">MADDRTTAERRTARRGPGAVRCRAGALAPGEPGYDAGFDPGLDTGRDAGDDAGTVPWATWTRPGLEIATERVRDGVVVASVSGEIDLHTADRLRARLIGLHAAGRRSVVVDFAGVPFCDAAGLGALVAAHNDVVARGGAIRLARMRPAQERLVRITGLHRLFPVHATLDEAVAEATKALP</sequence>
<gene>
    <name evidence="5" type="ORF">GQ466_25980</name>
</gene>
<keyword evidence="6" id="KW-1185">Reference proteome</keyword>
<dbReference type="InterPro" id="IPR036513">
    <property type="entry name" value="STAS_dom_sf"/>
</dbReference>
<evidence type="ECO:0000256" key="2">
    <source>
        <dbReference type="RuleBase" id="RU003749"/>
    </source>
</evidence>
<accession>A0A6I4WCW3</accession>
<organism evidence="5 6">
    <name type="scientific">Actinomadura rayongensis</name>
    <dbReference type="NCBI Taxonomy" id="1429076"/>
    <lineage>
        <taxon>Bacteria</taxon>
        <taxon>Bacillati</taxon>
        <taxon>Actinomycetota</taxon>
        <taxon>Actinomycetes</taxon>
        <taxon>Streptosporangiales</taxon>
        <taxon>Thermomonosporaceae</taxon>
        <taxon>Actinomadura</taxon>
    </lineage>
</organism>
<reference evidence="5 6" key="1">
    <citation type="submission" date="2019-12" db="EMBL/GenBank/DDBJ databases">
        <title>Nocardia macrotermitis sp. nov. and Nocardia aurantia sp. nov., isolated from the gut of the fungus growing-termite Macrotermes natalensis.</title>
        <authorList>
            <person name="Christine B."/>
            <person name="Rene B."/>
        </authorList>
    </citation>
    <scope>NUCLEOTIDE SEQUENCE [LARGE SCALE GENOMIC DNA]</scope>
    <source>
        <strain evidence="5 6">DSM 102126</strain>
    </source>
</reference>
<dbReference type="GO" id="GO:0043856">
    <property type="term" value="F:anti-sigma factor antagonist activity"/>
    <property type="evidence" value="ECO:0007669"/>
    <property type="project" value="InterPro"/>
</dbReference>
<dbReference type="Pfam" id="PF01740">
    <property type="entry name" value="STAS"/>
    <property type="match status" value="1"/>
</dbReference>
<proteinExistence type="inferred from homology"/>
<dbReference type="EMBL" id="WUTW01000007">
    <property type="protein sequence ID" value="MXQ67471.1"/>
    <property type="molecule type" value="Genomic_DNA"/>
</dbReference>
<dbReference type="AlphaFoldDB" id="A0A6I4WCW3"/>
<name>A0A6I4WCW3_9ACTN</name>
<dbReference type="PROSITE" id="PS50801">
    <property type="entry name" value="STAS"/>
    <property type="match status" value="1"/>
</dbReference>
<feature type="domain" description="STAS" evidence="4">
    <location>
        <begin position="66"/>
        <end position="175"/>
    </location>
</feature>